<feature type="transmembrane region" description="Helical" evidence="1">
    <location>
        <begin position="91"/>
        <end position="111"/>
    </location>
</feature>
<keyword evidence="1" id="KW-1133">Transmembrane helix</keyword>
<dbReference type="RefSeq" id="WP_341838255.1">
    <property type="nucleotide sequence ID" value="NZ_CP149822.1"/>
</dbReference>
<dbReference type="PANTHER" id="PTHR30273">
    <property type="entry name" value="PERIPLASMIC SIGNAL SENSOR AND SIGMA FACTOR ACTIVATOR FECR-RELATED"/>
    <property type="match status" value="1"/>
</dbReference>
<gene>
    <name evidence="4" type="ORF">WJU16_10430</name>
</gene>
<dbReference type="Gene3D" id="2.60.120.1440">
    <property type="match status" value="1"/>
</dbReference>
<reference evidence="5" key="1">
    <citation type="submission" date="2024-03" db="EMBL/GenBank/DDBJ databases">
        <title>Chitinophaga horti sp. nov., isolated from garden soil.</title>
        <authorList>
            <person name="Lee D.S."/>
            <person name="Han D.M."/>
            <person name="Baek J.H."/>
            <person name="Choi D.G."/>
            <person name="Jeon J.H."/>
            <person name="Jeon C.O."/>
        </authorList>
    </citation>
    <scope>NUCLEOTIDE SEQUENCE [LARGE SCALE GENOMIC DNA]</scope>
    <source>
        <strain evidence="5">GPA1</strain>
    </source>
</reference>
<keyword evidence="5" id="KW-1185">Reference proteome</keyword>
<evidence type="ECO:0000259" key="2">
    <source>
        <dbReference type="Pfam" id="PF04773"/>
    </source>
</evidence>
<sequence>MQPGFSFNGQQREAIRKQWAGQPLSPQEQSLFDDWLAASPENRAVWEELDGEASLERLFAEWKSYDGEAVWEKVAALRRRPSVAPRQPRKIYRWVAAAAILILVAAGAYLLTNRPSTQIPVAEAVTKDVLPGGNKAVLVLADGSEVTLDSAGSQVIRQGATAIRQQAGQLQYDASGEEAAIQYNTLRTPRGGQFRITLPDGTAVWLNAESSLRFPTAFSGKERMVEMTGEVYFEVAQDAAKPFRVMARNGAAIEVLGTQFNVNAYEDERAILATLLSGAVNVRKNGRAARLKPGQQAQVTAGIEVVEGADLEKVMAWKNGVFNFNDAKLKDVMQQLSRWYDIEVEYRGNVPDTEFWGKMGRNLTLMQVLSGLEGTGIHFKLEDDGKKLVVLP</sequence>
<name>A0ABZ2YUN1_9BACT</name>
<feature type="domain" description="Protein FecR C-terminal" evidence="3">
    <location>
        <begin position="322"/>
        <end position="384"/>
    </location>
</feature>
<proteinExistence type="predicted"/>
<evidence type="ECO:0000313" key="5">
    <source>
        <dbReference type="Proteomes" id="UP001485459"/>
    </source>
</evidence>
<dbReference type="Proteomes" id="UP001485459">
    <property type="component" value="Chromosome"/>
</dbReference>
<organism evidence="4 5">
    <name type="scientific">Chitinophaga pollutisoli</name>
    <dbReference type="NCBI Taxonomy" id="3133966"/>
    <lineage>
        <taxon>Bacteria</taxon>
        <taxon>Pseudomonadati</taxon>
        <taxon>Bacteroidota</taxon>
        <taxon>Chitinophagia</taxon>
        <taxon>Chitinophagales</taxon>
        <taxon>Chitinophagaceae</taxon>
        <taxon>Chitinophaga</taxon>
    </lineage>
</organism>
<dbReference type="InterPro" id="IPR012373">
    <property type="entry name" value="Ferrdict_sens_TM"/>
</dbReference>
<keyword evidence="1" id="KW-0472">Membrane</keyword>
<dbReference type="Pfam" id="PF04773">
    <property type="entry name" value="FecR"/>
    <property type="match status" value="1"/>
</dbReference>
<keyword evidence="1" id="KW-0812">Transmembrane</keyword>
<dbReference type="Pfam" id="PF16344">
    <property type="entry name" value="FecR_C"/>
    <property type="match status" value="1"/>
</dbReference>
<accession>A0ABZ2YUN1</accession>
<protein>
    <submittedName>
        <fullName evidence="4">FecR domain-containing protein</fullName>
    </submittedName>
</protein>
<dbReference type="EMBL" id="CP149822">
    <property type="protein sequence ID" value="WZN43446.1"/>
    <property type="molecule type" value="Genomic_DNA"/>
</dbReference>
<feature type="domain" description="FecR protein" evidence="2">
    <location>
        <begin position="185"/>
        <end position="280"/>
    </location>
</feature>
<evidence type="ECO:0000313" key="4">
    <source>
        <dbReference type="EMBL" id="WZN43446.1"/>
    </source>
</evidence>
<dbReference type="PANTHER" id="PTHR30273:SF2">
    <property type="entry name" value="PROTEIN FECR"/>
    <property type="match status" value="1"/>
</dbReference>
<dbReference type="InterPro" id="IPR006860">
    <property type="entry name" value="FecR"/>
</dbReference>
<evidence type="ECO:0000256" key="1">
    <source>
        <dbReference type="SAM" id="Phobius"/>
    </source>
</evidence>
<dbReference type="Gene3D" id="3.55.50.30">
    <property type="match status" value="1"/>
</dbReference>
<dbReference type="InterPro" id="IPR032508">
    <property type="entry name" value="FecR_C"/>
</dbReference>
<evidence type="ECO:0000259" key="3">
    <source>
        <dbReference type="Pfam" id="PF16344"/>
    </source>
</evidence>